<evidence type="ECO:0000313" key="2">
    <source>
        <dbReference type="EMBL" id="ABD71158.1"/>
    </source>
</evidence>
<keyword evidence="1" id="KW-0472">Membrane</keyword>
<dbReference type="Proteomes" id="UP000008332">
    <property type="component" value="Chromosome"/>
</dbReference>
<dbReference type="AlphaFoldDB" id="Q21SU5"/>
<keyword evidence="3" id="KW-1185">Reference proteome</keyword>
<evidence type="ECO:0000313" key="3">
    <source>
        <dbReference type="Proteomes" id="UP000008332"/>
    </source>
</evidence>
<organism evidence="2 3">
    <name type="scientific">Albidiferax ferrireducens (strain ATCC BAA-621 / DSM 15236 / T118)</name>
    <name type="common">Rhodoferax ferrireducens</name>
    <dbReference type="NCBI Taxonomy" id="338969"/>
    <lineage>
        <taxon>Bacteria</taxon>
        <taxon>Pseudomonadati</taxon>
        <taxon>Pseudomonadota</taxon>
        <taxon>Betaproteobacteria</taxon>
        <taxon>Burkholderiales</taxon>
        <taxon>Comamonadaceae</taxon>
        <taxon>Rhodoferax</taxon>
    </lineage>
</organism>
<evidence type="ECO:0000256" key="1">
    <source>
        <dbReference type="SAM" id="Phobius"/>
    </source>
</evidence>
<proteinExistence type="predicted"/>
<reference evidence="3" key="1">
    <citation type="submission" date="2006-02" db="EMBL/GenBank/DDBJ databases">
        <title>Complete sequence of chromosome of Rhodoferax ferrireducens DSM 15236.</title>
        <authorList>
            <person name="Copeland A."/>
            <person name="Lucas S."/>
            <person name="Lapidus A."/>
            <person name="Barry K."/>
            <person name="Detter J.C."/>
            <person name="Glavina del Rio T."/>
            <person name="Hammon N."/>
            <person name="Israni S."/>
            <person name="Pitluck S."/>
            <person name="Brettin T."/>
            <person name="Bruce D."/>
            <person name="Han C."/>
            <person name="Tapia R."/>
            <person name="Gilna P."/>
            <person name="Kiss H."/>
            <person name="Schmutz J."/>
            <person name="Larimer F."/>
            <person name="Land M."/>
            <person name="Kyrpides N."/>
            <person name="Ivanova N."/>
            <person name="Richardson P."/>
        </authorList>
    </citation>
    <scope>NUCLEOTIDE SEQUENCE [LARGE SCALE GENOMIC DNA]</scope>
    <source>
        <strain evidence="3">ATCC BAA-621 / DSM 15236 / T118</strain>
    </source>
</reference>
<dbReference type="HOGENOM" id="CLU_2094955_0_0_4"/>
<sequence>MAVTTVLSLKFLSTILGAAGAPLFAGLMVYKIEIDFDQLRANEAQQRALNDPAKATPALWTITKPNLDVIEQAGAKLLHQHPCFQRLLSDLGVPADFIDVTFAQTGCPQAADHSQL</sequence>
<keyword evidence="1" id="KW-1133">Transmembrane helix</keyword>
<dbReference type="EMBL" id="CP000267">
    <property type="protein sequence ID" value="ABD71158.1"/>
    <property type="molecule type" value="Genomic_DNA"/>
</dbReference>
<gene>
    <name evidence="2" type="ordered locus">Rfer_3450</name>
</gene>
<protein>
    <submittedName>
        <fullName evidence="2">Uncharacterized protein</fullName>
    </submittedName>
</protein>
<name>Q21SU5_ALBFT</name>
<keyword evidence="1" id="KW-0812">Transmembrane</keyword>
<accession>Q21SU5</accession>
<feature type="transmembrane region" description="Helical" evidence="1">
    <location>
        <begin position="12"/>
        <end position="30"/>
    </location>
</feature>
<dbReference type="KEGG" id="rfr:Rfer_3450"/>